<dbReference type="EMBL" id="SHOA02000014">
    <property type="protein sequence ID" value="TDH66758.1"/>
    <property type="molecule type" value="Genomic_DNA"/>
</dbReference>
<protein>
    <submittedName>
        <fullName evidence="1">Uncharacterized protein</fullName>
    </submittedName>
</protein>
<name>A0A976FHJ5_BRELC</name>
<comment type="caution">
    <text evidence="1">The sequence shown here is derived from an EMBL/GenBank/DDBJ whole genome shotgun (WGS) entry which is preliminary data.</text>
</comment>
<dbReference type="RefSeq" id="XP_067816257.1">
    <property type="nucleotide sequence ID" value="XM_067961234.1"/>
</dbReference>
<proteinExistence type="predicted"/>
<evidence type="ECO:0000313" key="2">
    <source>
        <dbReference type="Proteomes" id="UP000294530"/>
    </source>
</evidence>
<evidence type="ECO:0000313" key="1">
    <source>
        <dbReference type="EMBL" id="TDH66758.1"/>
    </source>
</evidence>
<gene>
    <name evidence="1" type="ORF">CCR75_003137</name>
</gene>
<dbReference type="Proteomes" id="UP000294530">
    <property type="component" value="Unassembled WGS sequence"/>
</dbReference>
<dbReference type="GeneID" id="94346905"/>
<organism evidence="1 2">
    <name type="scientific">Bremia lactucae</name>
    <name type="common">Lettuce downy mildew</name>
    <dbReference type="NCBI Taxonomy" id="4779"/>
    <lineage>
        <taxon>Eukaryota</taxon>
        <taxon>Sar</taxon>
        <taxon>Stramenopiles</taxon>
        <taxon>Oomycota</taxon>
        <taxon>Peronosporomycetes</taxon>
        <taxon>Peronosporales</taxon>
        <taxon>Peronosporaceae</taxon>
        <taxon>Bremia</taxon>
    </lineage>
</organism>
<sequence>MIRQSRNKSVSGQNANYRMKGGMLAWVFQHTPRVIPPGEITVEPSELEPSVQIAWLIHM</sequence>
<reference evidence="1 2" key="1">
    <citation type="journal article" date="2021" name="Genome Biol.">
        <title>AFLAP: assembly-free linkage analysis pipeline using k-mers from genome sequencing data.</title>
        <authorList>
            <person name="Fletcher K."/>
            <person name="Zhang L."/>
            <person name="Gil J."/>
            <person name="Han R."/>
            <person name="Cavanaugh K."/>
            <person name="Michelmore R."/>
        </authorList>
    </citation>
    <scope>NUCLEOTIDE SEQUENCE [LARGE SCALE GENOMIC DNA]</scope>
    <source>
        <strain evidence="1 2">SF5</strain>
    </source>
</reference>
<accession>A0A976FHJ5</accession>
<dbReference type="AlphaFoldDB" id="A0A976FHJ5"/>
<keyword evidence="2" id="KW-1185">Reference proteome</keyword>
<dbReference type="KEGG" id="blac:94346905"/>